<dbReference type="GO" id="GO:0017101">
    <property type="term" value="C:aminoacyl-tRNA synthetase multienzyme complex"/>
    <property type="evidence" value="ECO:0007669"/>
    <property type="project" value="TreeGrafter"/>
</dbReference>
<feature type="region of interest" description="Disordered" evidence="25">
    <location>
        <begin position="551"/>
        <end position="572"/>
    </location>
</feature>
<gene>
    <name evidence="27" type="ORF">QE152_g37658</name>
</gene>
<dbReference type="InterPro" id="IPR004364">
    <property type="entry name" value="Aa-tRNA-synt_II"/>
</dbReference>
<evidence type="ECO:0000256" key="21">
    <source>
        <dbReference type="ARBA" id="ARBA00030563"/>
    </source>
</evidence>
<evidence type="ECO:0000256" key="11">
    <source>
        <dbReference type="ARBA" id="ARBA00022553"/>
    </source>
</evidence>
<sequence>MADENSENLSKNELKRRLKAEQKLKEKAEKAAKQPVQVKSKKEVEEDISPNEYFKLRTQAVSALKDLGADEHPYPHKFHVSTSLEDFISKYSHLQNEEVLENEVVTVAGRIHSMRESGAKLIFYDLRGEGLKIQVMATAKNYINEERFKNDTDKLRRGDIIGVEGTPTRTKKGELSIRPITIKLLSPCLHMLPHLHFGLKDKETRFRQRYLDLILNNRVRNIFLTRAKIISYIRRFFDELGFLEIETPMMNMIPGGATAKPFVTHHNELNMQLYMRIAPELYHKMLVVGGIDRVYEIGRQFRNEGIDLTHNPEFTTCEFYMAYADYNDVMTITEDLISGMVKSIHGTYKIKYHPDGPEGDEVEIDFTPPFKRVKMLPTLEKILKEKFPSPSEFTSAETNKFLNDLCTKHGVECPPPRTTARLLDKLVGEFIEETCINPCFITEHPQIMSPLAKWHRSIPGLTERFELFVMKKEVCNAYTELNDPLVQRDRFEQQARDKAAGDDEAQLVDETFCTALEYGLPPTGGWGLGVDRLTMFLTDNNNIKEVLLFPAMKPDDPNKNKEEELESQTKIS</sequence>
<evidence type="ECO:0000256" key="9">
    <source>
        <dbReference type="ARBA" id="ARBA00022490"/>
    </source>
</evidence>
<evidence type="ECO:0000256" key="7">
    <source>
        <dbReference type="ARBA" id="ARBA00015745"/>
    </source>
</evidence>
<comment type="function">
    <text evidence="23">Catalyzes the specific attachment of an amino acid to its cognate tRNA in a 2 step reaction: the amino acid (AA) is first activated by ATP to form AA-AMP and then transferred to the acceptor end of the tRNA. When secreted, acts as a signaling molecule that induces immune response through the activation of monocyte/macrophages. Catalyzes the synthesis of the signaling molecule diadenosine tetraphosphate (Ap4A), and thereby mediates disruption of the complex between HINT1 and MITF and the concomitant activation of MITF transcriptional activity.</text>
</comment>
<evidence type="ECO:0000313" key="28">
    <source>
        <dbReference type="Proteomes" id="UP001458880"/>
    </source>
</evidence>
<dbReference type="Proteomes" id="UP001458880">
    <property type="component" value="Unassembled WGS sequence"/>
</dbReference>
<evidence type="ECO:0000256" key="22">
    <source>
        <dbReference type="ARBA" id="ARBA00048573"/>
    </source>
</evidence>
<dbReference type="AlphaFoldDB" id="A0AAW1I9I7"/>
<dbReference type="InterPro" id="IPR045864">
    <property type="entry name" value="aa-tRNA-synth_II/BPL/LPL"/>
</dbReference>
<dbReference type="InterPro" id="IPR006195">
    <property type="entry name" value="aa-tRNA-synth_II"/>
</dbReference>
<dbReference type="GO" id="GO:0016740">
    <property type="term" value="F:transferase activity"/>
    <property type="evidence" value="ECO:0007669"/>
    <property type="project" value="UniProtKB-KW"/>
</dbReference>
<dbReference type="EMBL" id="JASPKY010000747">
    <property type="protein sequence ID" value="KAK9685823.1"/>
    <property type="molecule type" value="Genomic_DNA"/>
</dbReference>
<dbReference type="GO" id="GO:0004824">
    <property type="term" value="F:lysine-tRNA ligase activity"/>
    <property type="evidence" value="ECO:0007669"/>
    <property type="project" value="UniProtKB-EC"/>
</dbReference>
<keyword evidence="16" id="KW-0648">Protein biosynthesis</keyword>
<evidence type="ECO:0000256" key="4">
    <source>
        <dbReference type="ARBA" id="ARBA00004613"/>
    </source>
</evidence>
<evidence type="ECO:0000256" key="2">
    <source>
        <dbReference type="ARBA" id="ARBA00004202"/>
    </source>
</evidence>
<comment type="subcellular location">
    <subcellularLocation>
        <location evidence="2">Cell membrane</location>
        <topology evidence="2">Peripheral membrane protein</topology>
    </subcellularLocation>
    <subcellularLocation>
        <location evidence="3">Cytoplasm</location>
        <location evidence="3">Cytosol</location>
    </subcellularLocation>
    <subcellularLocation>
        <location evidence="1">Nucleus</location>
    </subcellularLocation>
    <subcellularLocation>
        <location evidence="4">Secreted</location>
    </subcellularLocation>
</comment>
<dbReference type="FunFam" id="2.40.50.140:FF:000050">
    <property type="entry name" value="Lysine--tRNA ligase"/>
    <property type="match status" value="1"/>
</dbReference>
<dbReference type="PANTHER" id="PTHR42918">
    <property type="entry name" value="LYSYL-TRNA SYNTHETASE"/>
    <property type="match status" value="1"/>
</dbReference>
<evidence type="ECO:0000256" key="13">
    <source>
        <dbReference type="ARBA" id="ARBA00022679"/>
    </source>
</evidence>
<evidence type="ECO:0000256" key="24">
    <source>
        <dbReference type="RuleBase" id="RU003748"/>
    </source>
</evidence>
<dbReference type="Gene3D" id="2.40.50.140">
    <property type="entry name" value="Nucleic acid-binding proteins"/>
    <property type="match status" value="1"/>
</dbReference>
<comment type="caution">
    <text evidence="27">The sequence shown here is derived from an EMBL/GenBank/DDBJ whole genome shotgun (WGS) entry which is preliminary data.</text>
</comment>
<evidence type="ECO:0000256" key="14">
    <source>
        <dbReference type="ARBA" id="ARBA00022741"/>
    </source>
</evidence>
<dbReference type="CDD" id="cd00775">
    <property type="entry name" value="LysRS_core"/>
    <property type="match status" value="1"/>
</dbReference>
<evidence type="ECO:0000256" key="6">
    <source>
        <dbReference type="ARBA" id="ARBA00013166"/>
    </source>
</evidence>
<dbReference type="Pfam" id="PF00152">
    <property type="entry name" value="tRNA-synt_2"/>
    <property type="match status" value="1"/>
</dbReference>
<dbReference type="GO" id="GO:0005829">
    <property type="term" value="C:cytosol"/>
    <property type="evidence" value="ECO:0007669"/>
    <property type="project" value="UniProtKB-SubCell"/>
</dbReference>
<dbReference type="GO" id="GO:0000049">
    <property type="term" value="F:tRNA binding"/>
    <property type="evidence" value="ECO:0007669"/>
    <property type="project" value="TreeGrafter"/>
</dbReference>
<keyword evidence="12" id="KW-0436">Ligase</keyword>
<keyword evidence="13" id="KW-0808">Transferase</keyword>
<accession>A0AAW1I9I7</accession>
<keyword evidence="19 27" id="KW-0030">Aminoacyl-tRNA synthetase</keyword>
<evidence type="ECO:0000256" key="16">
    <source>
        <dbReference type="ARBA" id="ARBA00022917"/>
    </source>
</evidence>
<dbReference type="GO" id="GO:0005634">
    <property type="term" value="C:nucleus"/>
    <property type="evidence" value="ECO:0007669"/>
    <property type="project" value="UniProtKB-SubCell"/>
</dbReference>
<dbReference type="NCBIfam" id="TIGR00499">
    <property type="entry name" value="lysS_bact"/>
    <property type="match status" value="1"/>
</dbReference>
<feature type="compositionally biased region" description="Basic and acidic residues" evidence="25">
    <location>
        <begin position="553"/>
        <end position="562"/>
    </location>
</feature>
<feature type="region of interest" description="Disordered" evidence="25">
    <location>
        <begin position="1"/>
        <end position="44"/>
    </location>
</feature>
<keyword evidence="8" id="KW-1003">Cell membrane</keyword>
<evidence type="ECO:0000256" key="8">
    <source>
        <dbReference type="ARBA" id="ARBA00022475"/>
    </source>
</evidence>
<organism evidence="27 28">
    <name type="scientific">Popillia japonica</name>
    <name type="common">Japanese beetle</name>
    <dbReference type="NCBI Taxonomy" id="7064"/>
    <lineage>
        <taxon>Eukaryota</taxon>
        <taxon>Metazoa</taxon>
        <taxon>Ecdysozoa</taxon>
        <taxon>Arthropoda</taxon>
        <taxon>Hexapoda</taxon>
        <taxon>Insecta</taxon>
        <taxon>Pterygota</taxon>
        <taxon>Neoptera</taxon>
        <taxon>Endopterygota</taxon>
        <taxon>Coleoptera</taxon>
        <taxon>Polyphaga</taxon>
        <taxon>Scarabaeiformia</taxon>
        <taxon>Scarabaeidae</taxon>
        <taxon>Rutelinae</taxon>
        <taxon>Popillia</taxon>
    </lineage>
</organism>
<evidence type="ECO:0000256" key="20">
    <source>
        <dbReference type="ARBA" id="ARBA00023242"/>
    </source>
</evidence>
<dbReference type="NCBIfam" id="NF001756">
    <property type="entry name" value="PRK00484.1"/>
    <property type="match status" value="1"/>
</dbReference>
<evidence type="ECO:0000256" key="3">
    <source>
        <dbReference type="ARBA" id="ARBA00004514"/>
    </source>
</evidence>
<evidence type="ECO:0000256" key="15">
    <source>
        <dbReference type="ARBA" id="ARBA00022840"/>
    </source>
</evidence>
<keyword evidence="11" id="KW-0597">Phosphoprotein</keyword>
<dbReference type="PROSITE" id="PS50862">
    <property type="entry name" value="AA_TRNA_LIGASE_II"/>
    <property type="match status" value="1"/>
</dbReference>
<dbReference type="Pfam" id="PF01336">
    <property type="entry name" value="tRNA_anti-codon"/>
    <property type="match status" value="1"/>
</dbReference>
<dbReference type="HAMAP" id="MF_00252">
    <property type="entry name" value="Lys_tRNA_synth_class2"/>
    <property type="match status" value="1"/>
</dbReference>
<dbReference type="InterPro" id="IPR034762">
    <property type="entry name" value="Lys-tRNA-ligase_II_bac/euk"/>
</dbReference>
<keyword evidence="28" id="KW-1185">Reference proteome</keyword>
<evidence type="ECO:0000256" key="19">
    <source>
        <dbReference type="ARBA" id="ARBA00023146"/>
    </source>
</evidence>
<dbReference type="GO" id="GO:0005739">
    <property type="term" value="C:mitochondrion"/>
    <property type="evidence" value="ECO:0007669"/>
    <property type="project" value="TreeGrafter"/>
</dbReference>
<feature type="domain" description="Aminoacyl-transfer RNA synthetases class-II family profile" evidence="26">
    <location>
        <begin position="223"/>
        <end position="554"/>
    </location>
</feature>
<keyword evidence="14" id="KW-0547">Nucleotide-binding</keyword>
<dbReference type="InterPro" id="IPR044136">
    <property type="entry name" value="Lys-tRNA-ligase_II_N"/>
</dbReference>
<name>A0AAW1I9I7_POPJA</name>
<evidence type="ECO:0000256" key="10">
    <source>
        <dbReference type="ARBA" id="ARBA00022525"/>
    </source>
</evidence>
<evidence type="ECO:0000313" key="27">
    <source>
        <dbReference type="EMBL" id="KAK9685823.1"/>
    </source>
</evidence>
<dbReference type="EC" id="6.1.1.6" evidence="6 24"/>
<keyword evidence="20" id="KW-0539">Nucleus</keyword>
<keyword evidence="17" id="KW-0007">Acetylation</keyword>
<dbReference type="CDD" id="cd04322">
    <property type="entry name" value="LysRS_N"/>
    <property type="match status" value="1"/>
</dbReference>
<keyword evidence="9" id="KW-0963">Cytoplasm</keyword>
<dbReference type="SUPFAM" id="SSF55681">
    <property type="entry name" value="Class II aaRS and biotin synthetases"/>
    <property type="match status" value="1"/>
</dbReference>
<dbReference type="GO" id="GO:0005576">
    <property type="term" value="C:extracellular region"/>
    <property type="evidence" value="ECO:0007669"/>
    <property type="project" value="UniProtKB-SubCell"/>
</dbReference>
<proteinExistence type="inferred from homology"/>
<evidence type="ECO:0000259" key="26">
    <source>
        <dbReference type="PROSITE" id="PS50862"/>
    </source>
</evidence>
<keyword evidence="15" id="KW-0067">ATP-binding</keyword>
<evidence type="ECO:0000256" key="1">
    <source>
        <dbReference type="ARBA" id="ARBA00004123"/>
    </source>
</evidence>
<dbReference type="PIRSF" id="PIRSF039101">
    <property type="entry name" value="LysRS2"/>
    <property type="match status" value="1"/>
</dbReference>
<dbReference type="Gene3D" id="3.30.930.10">
    <property type="entry name" value="Bira Bifunctional Protein, Domain 2"/>
    <property type="match status" value="1"/>
</dbReference>
<protein>
    <recommendedName>
        <fullName evidence="7 24">Lysine--tRNA ligase</fullName>
        <ecNumber evidence="6 24">6.1.1.6</ecNumber>
    </recommendedName>
    <alternativeName>
        <fullName evidence="21 24">Lysyl-tRNA synthetase</fullName>
    </alternativeName>
</protein>
<evidence type="ECO:0000256" key="18">
    <source>
        <dbReference type="ARBA" id="ARBA00023136"/>
    </source>
</evidence>
<dbReference type="FunFam" id="3.30.930.10:FF:000029">
    <property type="entry name" value="Lysine--tRNA ligase"/>
    <property type="match status" value="1"/>
</dbReference>
<keyword evidence="10" id="KW-0964">Secreted</keyword>
<evidence type="ECO:0000256" key="23">
    <source>
        <dbReference type="ARBA" id="ARBA00059215"/>
    </source>
</evidence>
<dbReference type="GO" id="GO:0005524">
    <property type="term" value="F:ATP binding"/>
    <property type="evidence" value="ECO:0007669"/>
    <property type="project" value="UniProtKB-KW"/>
</dbReference>
<dbReference type="PANTHER" id="PTHR42918:SF9">
    <property type="entry name" value="LYSINE--TRNA LIGASE"/>
    <property type="match status" value="1"/>
</dbReference>
<comment type="similarity">
    <text evidence="5">Belongs to the class-II aminoacyl-tRNA synthetase family.</text>
</comment>
<evidence type="ECO:0000256" key="12">
    <source>
        <dbReference type="ARBA" id="ARBA00022598"/>
    </source>
</evidence>
<keyword evidence="18" id="KW-0472">Membrane</keyword>
<dbReference type="SUPFAM" id="SSF50249">
    <property type="entry name" value="Nucleic acid-binding proteins"/>
    <property type="match status" value="1"/>
</dbReference>
<dbReference type="PRINTS" id="PR00982">
    <property type="entry name" value="TRNASYNTHLYS"/>
</dbReference>
<evidence type="ECO:0000256" key="17">
    <source>
        <dbReference type="ARBA" id="ARBA00022990"/>
    </source>
</evidence>
<feature type="compositionally biased region" description="Basic and acidic residues" evidence="25">
    <location>
        <begin position="10"/>
        <end position="32"/>
    </location>
</feature>
<evidence type="ECO:0000256" key="5">
    <source>
        <dbReference type="ARBA" id="ARBA00008226"/>
    </source>
</evidence>
<dbReference type="GO" id="GO:0005886">
    <property type="term" value="C:plasma membrane"/>
    <property type="evidence" value="ECO:0007669"/>
    <property type="project" value="UniProtKB-SubCell"/>
</dbReference>
<dbReference type="InterPro" id="IPR018149">
    <property type="entry name" value="Lys-tRNA-synth_II_C"/>
</dbReference>
<comment type="catalytic activity">
    <reaction evidence="22 24">
        <text>tRNA(Lys) + L-lysine + ATP = L-lysyl-tRNA(Lys) + AMP + diphosphate</text>
        <dbReference type="Rhea" id="RHEA:20792"/>
        <dbReference type="Rhea" id="RHEA-COMP:9696"/>
        <dbReference type="Rhea" id="RHEA-COMP:9697"/>
        <dbReference type="ChEBI" id="CHEBI:30616"/>
        <dbReference type="ChEBI" id="CHEBI:32551"/>
        <dbReference type="ChEBI" id="CHEBI:33019"/>
        <dbReference type="ChEBI" id="CHEBI:78442"/>
        <dbReference type="ChEBI" id="CHEBI:78529"/>
        <dbReference type="ChEBI" id="CHEBI:456215"/>
        <dbReference type="EC" id="6.1.1.6"/>
    </reaction>
</comment>
<evidence type="ECO:0000256" key="25">
    <source>
        <dbReference type="SAM" id="MobiDB-lite"/>
    </source>
</evidence>
<reference evidence="27 28" key="1">
    <citation type="journal article" date="2024" name="BMC Genomics">
        <title>De novo assembly and annotation of Popillia japonica's genome with initial clues to its potential as an invasive pest.</title>
        <authorList>
            <person name="Cucini C."/>
            <person name="Boschi S."/>
            <person name="Funari R."/>
            <person name="Cardaioli E."/>
            <person name="Iannotti N."/>
            <person name="Marturano G."/>
            <person name="Paoli F."/>
            <person name="Bruttini M."/>
            <person name="Carapelli A."/>
            <person name="Frati F."/>
            <person name="Nardi F."/>
        </authorList>
    </citation>
    <scope>NUCLEOTIDE SEQUENCE [LARGE SCALE GENOMIC DNA]</scope>
    <source>
        <strain evidence="27">DMR45628</strain>
    </source>
</reference>
<dbReference type="GO" id="GO:0006430">
    <property type="term" value="P:lysyl-tRNA aminoacylation"/>
    <property type="evidence" value="ECO:0007669"/>
    <property type="project" value="InterPro"/>
</dbReference>
<dbReference type="InterPro" id="IPR004365">
    <property type="entry name" value="NA-bd_OB_tRNA"/>
</dbReference>
<dbReference type="InterPro" id="IPR012340">
    <property type="entry name" value="NA-bd_OB-fold"/>
</dbReference>
<dbReference type="InterPro" id="IPR002313">
    <property type="entry name" value="Lys-tRNA-ligase_II"/>
</dbReference>